<reference evidence="3" key="1">
    <citation type="journal article" date="2019" name="Int. J. Syst. Evol. Microbiol.">
        <title>The Global Catalogue of Microorganisms (GCM) 10K type strain sequencing project: providing services to taxonomists for standard genome sequencing and annotation.</title>
        <authorList>
            <consortium name="The Broad Institute Genomics Platform"/>
            <consortium name="The Broad Institute Genome Sequencing Center for Infectious Disease"/>
            <person name="Wu L."/>
            <person name="Ma J."/>
        </authorList>
    </citation>
    <scope>NUCLEOTIDE SEQUENCE [LARGE SCALE GENOMIC DNA]</scope>
    <source>
        <strain evidence="3">KCTC 32239</strain>
    </source>
</reference>
<gene>
    <name evidence="2" type="ORF">GCM10011613_32460</name>
</gene>
<dbReference type="Proteomes" id="UP000619761">
    <property type="component" value="Unassembled WGS sequence"/>
</dbReference>
<dbReference type="EMBL" id="BMYZ01000003">
    <property type="protein sequence ID" value="GGY84900.1"/>
    <property type="molecule type" value="Genomic_DNA"/>
</dbReference>
<feature type="compositionally biased region" description="Low complexity" evidence="1">
    <location>
        <begin position="14"/>
        <end position="24"/>
    </location>
</feature>
<evidence type="ECO:0000313" key="2">
    <source>
        <dbReference type="EMBL" id="GGY84900.1"/>
    </source>
</evidence>
<dbReference type="RefSeq" id="WP_229838033.1">
    <property type="nucleotide sequence ID" value="NZ_BMYZ01000003.1"/>
</dbReference>
<name>A0ABQ3B8X2_9GAMM</name>
<feature type="region of interest" description="Disordered" evidence="1">
    <location>
        <begin position="1"/>
        <end position="29"/>
    </location>
</feature>
<organism evidence="2 3">
    <name type="scientific">Cellvibrio zantedeschiae</name>
    <dbReference type="NCBI Taxonomy" id="1237077"/>
    <lineage>
        <taxon>Bacteria</taxon>
        <taxon>Pseudomonadati</taxon>
        <taxon>Pseudomonadota</taxon>
        <taxon>Gammaproteobacteria</taxon>
        <taxon>Cellvibrionales</taxon>
        <taxon>Cellvibrionaceae</taxon>
        <taxon>Cellvibrio</taxon>
    </lineage>
</organism>
<feature type="compositionally biased region" description="Polar residues" evidence="1">
    <location>
        <begin position="1"/>
        <end position="10"/>
    </location>
</feature>
<comment type="caution">
    <text evidence="2">The sequence shown here is derived from an EMBL/GenBank/DDBJ whole genome shotgun (WGS) entry which is preliminary data.</text>
</comment>
<sequence length="273" mass="30234">MNNIDSQSFIAGQPNNNPEPFNENASKDTKNFHSSLKNKIFTHNKQQFINLVLGSASKTDDVKHSGKFSESVKQSGSATIISAQASKRTIVTLGKNNLSAPGCFAEELPLVKKGVVNSAKQAVGSKEKKLDVELSAFATYKLSYIDRLPDKMLTSKILNSEKIHNTDAHINDFKMLTPYISTNNGVKFGVATQELATKYLENVDLVENPTKAVSAEHLMQYEKYKISLIGEEQKILLIRDYGNNLELDSGDIKKLFVSHLEKLSTIILNGKEI</sequence>
<evidence type="ECO:0000313" key="3">
    <source>
        <dbReference type="Proteomes" id="UP000619761"/>
    </source>
</evidence>
<evidence type="ECO:0000256" key="1">
    <source>
        <dbReference type="SAM" id="MobiDB-lite"/>
    </source>
</evidence>
<proteinExistence type="predicted"/>
<protein>
    <submittedName>
        <fullName evidence="2">Uncharacterized protein</fullName>
    </submittedName>
</protein>
<keyword evidence="3" id="KW-1185">Reference proteome</keyword>
<accession>A0ABQ3B8X2</accession>